<dbReference type="GO" id="GO:0009636">
    <property type="term" value="P:response to toxic substance"/>
    <property type="evidence" value="ECO:0007669"/>
    <property type="project" value="UniProtKB-KW"/>
</dbReference>
<evidence type="ECO:0000256" key="6">
    <source>
        <dbReference type="ARBA" id="ARBA00022630"/>
    </source>
</evidence>
<comment type="function">
    <text evidence="2">Nitronate monooxygenase that uses molecular oxygen to catalyze the oxidative denitrification of alkyl nitronates. Acts on propionate 3-nitronate (P3N), the presumed physiological substrate. Probably functions in the detoxification of P3N, a metabolic poison produced by plants and fungi as a defense mechanism.</text>
</comment>
<keyword evidence="14" id="KW-1185">Reference proteome</keyword>
<evidence type="ECO:0000256" key="4">
    <source>
        <dbReference type="ARBA" id="ARBA00013457"/>
    </source>
</evidence>
<evidence type="ECO:0000256" key="3">
    <source>
        <dbReference type="ARBA" id="ARBA00009881"/>
    </source>
</evidence>
<dbReference type="EMBL" id="LJCO01000030">
    <property type="protein sequence ID" value="KPV44531.1"/>
    <property type="molecule type" value="Genomic_DNA"/>
</dbReference>
<keyword evidence="5" id="KW-0216">Detoxification</keyword>
<evidence type="ECO:0000256" key="1">
    <source>
        <dbReference type="ARBA" id="ARBA00001917"/>
    </source>
</evidence>
<dbReference type="InterPro" id="IPR004136">
    <property type="entry name" value="NMO"/>
</dbReference>
<evidence type="ECO:0000256" key="5">
    <source>
        <dbReference type="ARBA" id="ARBA00022575"/>
    </source>
</evidence>
<dbReference type="STRING" id="471514.AN477_05840"/>
<dbReference type="Gene3D" id="3.20.20.70">
    <property type="entry name" value="Aldolase class I"/>
    <property type="match status" value="1"/>
</dbReference>
<name>A0A0P9CXN8_9BACL</name>
<proteinExistence type="inferred from homology"/>
<evidence type="ECO:0000256" key="10">
    <source>
        <dbReference type="ARBA" id="ARBA00023033"/>
    </source>
</evidence>
<dbReference type="GO" id="GO:0018580">
    <property type="term" value="F:nitronate monooxygenase activity"/>
    <property type="evidence" value="ECO:0007669"/>
    <property type="project" value="InterPro"/>
</dbReference>
<keyword evidence="9" id="KW-0560">Oxidoreductase</keyword>
<dbReference type="CDD" id="cd04730">
    <property type="entry name" value="NPD_like"/>
    <property type="match status" value="1"/>
</dbReference>
<dbReference type="Proteomes" id="UP000050482">
    <property type="component" value="Unassembled WGS sequence"/>
</dbReference>
<dbReference type="PANTHER" id="PTHR42747">
    <property type="entry name" value="NITRONATE MONOOXYGENASE-RELATED"/>
    <property type="match status" value="1"/>
</dbReference>
<comment type="caution">
    <text evidence="13">The sequence shown here is derived from an EMBL/GenBank/DDBJ whole genome shotgun (WGS) entry which is preliminary data.</text>
</comment>
<keyword evidence="10 13" id="KW-0503">Monooxygenase</keyword>
<dbReference type="OrthoDB" id="9778912at2"/>
<evidence type="ECO:0000256" key="11">
    <source>
        <dbReference type="ARBA" id="ARBA00031155"/>
    </source>
</evidence>
<evidence type="ECO:0000313" key="13">
    <source>
        <dbReference type="EMBL" id="KPV44531.1"/>
    </source>
</evidence>
<dbReference type="PATRIC" id="fig|471514.4.peg.4140"/>
<gene>
    <name evidence="13" type="ORF">AN477_05840</name>
</gene>
<dbReference type="Pfam" id="PF03060">
    <property type="entry name" value="NMO"/>
    <property type="match status" value="1"/>
</dbReference>
<keyword evidence="8" id="KW-0547">Nucleotide-binding</keyword>
<organism evidence="13 14">
    <name type="scientific">Alicyclobacillus ferrooxydans</name>
    <dbReference type="NCBI Taxonomy" id="471514"/>
    <lineage>
        <taxon>Bacteria</taxon>
        <taxon>Bacillati</taxon>
        <taxon>Bacillota</taxon>
        <taxon>Bacilli</taxon>
        <taxon>Bacillales</taxon>
        <taxon>Alicyclobacillaceae</taxon>
        <taxon>Alicyclobacillus</taxon>
    </lineage>
</organism>
<evidence type="ECO:0000256" key="9">
    <source>
        <dbReference type="ARBA" id="ARBA00023002"/>
    </source>
</evidence>
<dbReference type="InterPro" id="IPR013785">
    <property type="entry name" value="Aldolase_TIM"/>
</dbReference>
<dbReference type="AlphaFoldDB" id="A0A0P9CXN8"/>
<comment type="similarity">
    <text evidence="3">Belongs to the nitronate monooxygenase family. NMO class I subfamily.</text>
</comment>
<keyword evidence="6" id="KW-0285">Flavoprotein</keyword>
<evidence type="ECO:0000256" key="8">
    <source>
        <dbReference type="ARBA" id="ARBA00022741"/>
    </source>
</evidence>
<dbReference type="FunFam" id="3.20.20.70:FF:000154">
    <property type="entry name" value="Probable nitronate monooxygenase"/>
    <property type="match status" value="1"/>
</dbReference>
<protein>
    <recommendedName>
        <fullName evidence="4">Probable nitronate monooxygenase</fullName>
    </recommendedName>
    <alternativeName>
        <fullName evidence="11">Propionate 3-nitronate monooxygenase</fullName>
    </alternativeName>
</protein>
<comment type="cofactor">
    <cofactor evidence="1">
        <name>FMN</name>
        <dbReference type="ChEBI" id="CHEBI:58210"/>
    </cofactor>
</comment>
<evidence type="ECO:0000256" key="7">
    <source>
        <dbReference type="ARBA" id="ARBA00022643"/>
    </source>
</evidence>
<evidence type="ECO:0000256" key="12">
    <source>
        <dbReference type="ARBA" id="ARBA00049401"/>
    </source>
</evidence>
<reference evidence="13 14" key="1">
    <citation type="submission" date="2015-09" db="EMBL/GenBank/DDBJ databases">
        <title>Draft genome sequence of Alicyclobacillus ferrooxydans DSM 22381.</title>
        <authorList>
            <person name="Hemp J."/>
        </authorList>
    </citation>
    <scope>NUCLEOTIDE SEQUENCE [LARGE SCALE GENOMIC DNA]</scope>
    <source>
        <strain evidence="13 14">TC-34</strain>
    </source>
</reference>
<dbReference type="SUPFAM" id="SSF51412">
    <property type="entry name" value="Inosine monophosphate dehydrogenase (IMPDH)"/>
    <property type="match status" value="1"/>
</dbReference>
<evidence type="ECO:0000313" key="14">
    <source>
        <dbReference type="Proteomes" id="UP000050482"/>
    </source>
</evidence>
<evidence type="ECO:0000256" key="2">
    <source>
        <dbReference type="ARBA" id="ARBA00003535"/>
    </source>
</evidence>
<dbReference type="GO" id="GO:0000166">
    <property type="term" value="F:nucleotide binding"/>
    <property type="evidence" value="ECO:0007669"/>
    <property type="project" value="UniProtKB-KW"/>
</dbReference>
<dbReference type="PANTHER" id="PTHR42747:SF3">
    <property type="entry name" value="NITRONATE MONOOXYGENASE-RELATED"/>
    <property type="match status" value="1"/>
</dbReference>
<keyword evidence="7" id="KW-0288">FMN</keyword>
<sequence>MWKQSALTKKLGIDVPIIQAPMAGGPTTPQLVAAVSSAGGLGSLGAGYMSANGLQRAIRDIRELTDRPFAVNLFIPTDFNYDEPVAHDMASFLDTISESPSLKESMTLPNPAAMQKQFEDQLEVVIQEQVPVFSFTFGSLHTDLINQLQGRGTVVVGTATTVEEARTLEQSGVDAVVVQGAEAGGHRGSFLTESSRTDLNTPALIGLMALLPQIADVVRVPIIASGGIMDGRGIAASFVLGAQGVQMGTAFLPTEESGAHPSYKAALFDSKSEDTVVTRAFSGKFARGIQNSFIRQVEGYEGDIPDYPIQNALTRPIRNWASEQAQPDYMSLWAGQALPLVRNLPAAALVSQLIKETDAVFDRMRQS</sequence>
<accession>A0A0P9CXN8</accession>
<comment type="catalytic activity">
    <reaction evidence="12">
        <text>3 propionate 3-nitronate + 3 O2 + H2O = 3 3-oxopropanoate + 2 nitrate + nitrite + H2O2 + 3 H(+)</text>
        <dbReference type="Rhea" id="RHEA:57332"/>
        <dbReference type="ChEBI" id="CHEBI:15377"/>
        <dbReference type="ChEBI" id="CHEBI:15378"/>
        <dbReference type="ChEBI" id="CHEBI:15379"/>
        <dbReference type="ChEBI" id="CHEBI:16240"/>
        <dbReference type="ChEBI" id="CHEBI:16301"/>
        <dbReference type="ChEBI" id="CHEBI:17632"/>
        <dbReference type="ChEBI" id="CHEBI:33190"/>
        <dbReference type="ChEBI" id="CHEBI:136067"/>
    </reaction>
</comment>